<dbReference type="Pfam" id="PF13181">
    <property type="entry name" value="TPR_8"/>
    <property type="match status" value="1"/>
</dbReference>
<keyword evidence="4" id="KW-1185">Reference proteome</keyword>
<reference evidence="3 4" key="1">
    <citation type="submission" date="2017-05" db="EMBL/GenBank/DDBJ databases">
        <title>Thiocyanate degradation by Thiohalobacter thiocyanaticus FOKN1.</title>
        <authorList>
            <person name="Oshiki M."/>
            <person name="Fukushima T."/>
            <person name="Kawano S."/>
            <person name="Nakagawa J."/>
        </authorList>
    </citation>
    <scope>NUCLEOTIDE SEQUENCE [LARGE SCALE GENOMIC DNA]</scope>
    <source>
        <strain evidence="3 4">FOKN1</strain>
    </source>
</reference>
<dbReference type="GO" id="GO:0008476">
    <property type="term" value="F:protein-tyrosine sulfotransferase activity"/>
    <property type="evidence" value="ECO:0007669"/>
    <property type="project" value="InterPro"/>
</dbReference>
<dbReference type="Gene3D" id="3.40.50.300">
    <property type="entry name" value="P-loop containing nucleotide triphosphate hydrolases"/>
    <property type="match status" value="1"/>
</dbReference>
<dbReference type="Proteomes" id="UP000218765">
    <property type="component" value="Chromosome"/>
</dbReference>
<proteinExistence type="predicted"/>
<evidence type="ECO:0000256" key="1">
    <source>
        <dbReference type="ARBA" id="ARBA00022679"/>
    </source>
</evidence>
<gene>
    <name evidence="3" type="ORF">FOKN1_0791</name>
</gene>
<dbReference type="PANTHER" id="PTHR12788:SF10">
    <property type="entry name" value="PROTEIN-TYROSINE SULFOTRANSFERASE"/>
    <property type="match status" value="1"/>
</dbReference>
<dbReference type="PANTHER" id="PTHR12788">
    <property type="entry name" value="PROTEIN-TYROSINE SULFOTRANSFERASE 2"/>
    <property type="match status" value="1"/>
</dbReference>
<dbReference type="RefSeq" id="WP_096364940.1">
    <property type="nucleotide sequence ID" value="NZ_AP018052.1"/>
</dbReference>
<feature type="repeat" description="TPR" evidence="2">
    <location>
        <begin position="71"/>
        <end position="104"/>
    </location>
</feature>
<dbReference type="InterPro" id="IPR026634">
    <property type="entry name" value="TPST-like"/>
</dbReference>
<evidence type="ECO:0000313" key="3">
    <source>
        <dbReference type="EMBL" id="BAZ93193.1"/>
    </source>
</evidence>
<dbReference type="Pfam" id="PF13432">
    <property type="entry name" value="TPR_16"/>
    <property type="match status" value="2"/>
</dbReference>
<sequence>MKLPQIKQKAQQLIQMGQPDRAKSLLEAHAEPGCTDSDIWFLLGLARGQTADPTGAEHAFRRCTKIRPDLFGAWDNLGISLLQQGRLDEAETCFATSIRLNASNPIPHLSLGQLHRARQTMTASEAALREALMLDPRNAAVRLELAITLRLQGQADAALAEVRAALKRNPGLAPAWHLQGELLHAKADFQGALEAFQGALRLQPLAETWCSLGRMMEELNRRDAARDSYQQALKLQPGNLHARVRLGVVLSGKGEFDSARAHLETTLKAEPAHPVATAELANILALQGDYTEAGQRLQPLLSGGDTSVDVARVYAEISPRLGQPEAALELLEQRLERTEETAPGLDGLFFAAGRLYERAGRYEAAFHHYQRAQTLRSLPDDIDRHLQEMDTIRAFFSAERLAALPDSGCDSQRPIFIVGMPRSGTSLVEQILASHPGVHGGGELTDLWQIVQQLPGNTGNKPYPACLEELTAQDLHGLARRYLDGLERLSAEAARVTDKLPHNFLHLGLVRLLLPQARVIHCVRDARDTCLSIYSHRFNTGHLYARNLHSLGRYYRAYERLMAHWEQVLDLPLLTLTYESLVEDTEAQSRRLVEFCGLDWTSACLRFYEQQRTVNTPSHAQVRQPVYTSAVQRWRRFEPWIGALNEGLGTVHNQD</sequence>
<feature type="repeat" description="TPR" evidence="2">
    <location>
        <begin position="206"/>
        <end position="239"/>
    </location>
</feature>
<dbReference type="EMBL" id="AP018052">
    <property type="protein sequence ID" value="BAZ93193.1"/>
    <property type="molecule type" value="Genomic_DNA"/>
</dbReference>
<keyword evidence="2" id="KW-0802">TPR repeat</keyword>
<accession>A0A1Z4VNX3</accession>
<dbReference type="Pfam" id="PF14559">
    <property type="entry name" value="TPR_19"/>
    <property type="match status" value="1"/>
</dbReference>
<dbReference type="KEGG" id="ttc:FOKN1_0791"/>
<dbReference type="InterPro" id="IPR019734">
    <property type="entry name" value="TPR_rpt"/>
</dbReference>
<name>A0A1Z4VNX3_9GAMM</name>
<keyword evidence="1" id="KW-0808">Transferase</keyword>
<dbReference type="OrthoDB" id="9815894at2"/>
<dbReference type="InterPro" id="IPR027417">
    <property type="entry name" value="P-loop_NTPase"/>
</dbReference>
<dbReference type="InterPro" id="IPR011990">
    <property type="entry name" value="TPR-like_helical_dom_sf"/>
</dbReference>
<dbReference type="SUPFAM" id="SSF48452">
    <property type="entry name" value="TPR-like"/>
    <property type="match status" value="1"/>
</dbReference>
<dbReference type="Gene3D" id="1.25.40.10">
    <property type="entry name" value="Tetratricopeptide repeat domain"/>
    <property type="match status" value="2"/>
</dbReference>
<evidence type="ECO:0000313" key="4">
    <source>
        <dbReference type="Proteomes" id="UP000218765"/>
    </source>
</evidence>
<dbReference type="SMART" id="SM00028">
    <property type="entry name" value="TPR"/>
    <property type="match status" value="8"/>
</dbReference>
<dbReference type="AlphaFoldDB" id="A0A1Z4VNX3"/>
<dbReference type="PROSITE" id="PS50005">
    <property type="entry name" value="TPR"/>
    <property type="match status" value="2"/>
</dbReference>
<organism evidence="3 4">
    <name type="scientific">Thiohalobacter thiocyanaticus</name>
    <dbReference type="NCBI Taxonomy" id="585455"/>
    <lineage>
        <taxon>Bacteria</taxon>
        <taxon>Pseudomonadati</taxon>
        <taxon>Pseudomonadota</taxon>
        <taxon>Gammaproteobacteria</taxon>
        <taxon>Thiohalobacterales</taxon>
        <taxon>Thiohalobacteraceae</taxon>
        <taxon>Thiohalobacter</taxon>
    </lineage>
</organism>
<dbReference type="SUPFAM" id="SSF52540">
    <property type="entry name" value="P-loop containing nucleoside triphosphate hydrolases"/>
    <property type="match status" value="1"/>
</dbReference>
<dbReference type="Pfam" id="PF13469">
    <property type="entry name" value="Sulfotransfer_3"/>
    <property type="match status" value="1"/>
</dbReference>
<protein>
    <submittedName>
        <fullName evidence="3">Uncharacterized protein</fullName>
    </submittedName>
</protein>
<evidence type="ECO:0000256" key="2">
    <source>
        <dbReference type="PROSITE-ProRule" id="PRU00339"/>
    </source>
</evidence>